<proteinExistence type="inferred from homology"/>
<comment type="catalytic activity">
    <reaction evidence="1">
        <text>Endonucleolytic cleavage to 5'-phosphomonoester.</text>
        <dbReference type="EC" id="3.1.26.4"/>
    </reaction>
</comment>
<dbReference type="InterPro" id="IPR002156">
    <property type="entry name" value="RNaseH_domain"/>
</dbReference>
<dbReference type="InterPro" id="IPR037056">
    <property type="entry name" value="RNase_H1_N_sf"/>
</dbReference>
<evidence type="ECO:0000259" key="10">
    <source>
        <dbReference type="PROSITE" id="PS50879"/>
    </source>
</evidence>
<dbReference type="InterPro" id="IPR011320">
    <property type="entry name" value="RNase_H1_N"/>
</dbReference>
<evidence type="ECO:0000256" key="4">
    <source>
        <dbReference type="ARBA" id="ARBA00012180"/>
    </source>
</evidence>
<sequence length="297" mass="33110">MPFYAVHKGKQRGIYTDWNECKQHIFGVRHPIFKKFATKEEAEHFLIHGFGTKTNQSMMDTLGKSNDTPLAGDNAKIDVINENNENGGSEGSVESINVPPKKHIVHIFTDGSLIRKKSKKGVARLLCGYGIYIPAYGLMEELRYAGTIRDNKTNNRGELKAIIDGLNYIVSCIDDTMVDTAVDTAVAATPDAEFPHKNDKLKETQIILYTDSSYSKLILGDTGVKYRKAGYLVSKKSGEEVKNADMVQEIMEIRDRIAAYGMELVVKHVYAHTNLDTFEANGNRLADEYANIGANRP</sequence>
<dbReference type="GO" id="GO:0004523">
    <property type="term" value="F:RNA-DNA hybrid ribonuclease activity"/>
    <property type="evidence" value="ECO:0007669"/>
    <property type="project" value="UniProtKB-EC"/>
</dbReference>
<dbReference type="SUPFAM" id="SSF53098">
    <property type="entry name" value="Ribonuclease H-like"/>
    <property type="match status" value="1"/>
</dbReference>
<evidence type="ECO:0000256" key="7">
    <source>
        <dbReference type="ARBA" id="ARBA00022759"/>
    </source>
</evidence>
<feature type="domain" description="RNase H type-1" evidence="10">
    <location>
        <begin position="101"/>
        <end position="295"/>
    </location>
</feature>
<dbReference type="SUPFAM" id="SSF55658">
    <property type="entry name" value="L9 N-domain-like"/>
    <property type="match status" value="1"/>
</dbReference>
<dbReference type="InterPro" id="IPR050092">
    <property type="entry name" value="RNase_H"/>
</dbReference>
<keyword evidence="9" id="KW-0460">Magnesium</keyword>
<evidence type="ECO:0000256" key="6">
    <source>
        <dbReference type="ARBA" id="ARBA00022723"/>
    </source>
</evidence>
<dbReference type="InterPro" id="IPR036397">
    <property type="entry name" value="RNaseH_sf"/>
</dbReference>
<protein>
    <recommendedName>
        <fullName evidence="4">ribonuclease H</fullName>
        <ecNumber evidence="4">3.1.26.4</ecNumber>
    </recommendedName>
</protein>
<reference evidence="11" key="1">
    <citation type="journal article" date="2020" name="Nature">
        <title>Giant virus diversity and host interactions through global metagenomics.</title>
        <authorList>
            <person name="Schulz F."/>
            <person name="Roux S."/>
            <person name="Paez-Espino D."/>
            <person name="Jungbluth S."/>
            <person name="Walsh D.A."/>
            <person name="Denef V.J."/>
            <person name="McMahon K.D."/>
            <person name="Konstantinidis K.T."/>
            <person name="Eloe-Fadrosh E.A."/>
            <person name="Kyrpides N.C."/>
            <person name="Woyke T."/>
        </authorList>
    </citation>
    <scope>NUCLEOTIDE SEQUENCE</scope>
    <source>
        <strain evidence="11">GVMAG-M-3300009161-34</strain>
    </source>
</reference>
<dbReference type="Pfam" id="PF00075">
    <property type="entry name" value="RNase_H"/>
    <property type="match status" value="1"/>
</dbReference>
<evidence type="ECO:0000256" key="8">
    <source>
        <dbReference type="ARBA" id="ARBA00022801"/>
    </source>
</evidence>
<name>A0A6C0EXE8_9ZZZZ</name>
<evidence type="ECO:0000313" key="11">
    <source>
        <dbReference type="EMBL" id="QHT32969.1"/>
    </source>
</evidence>
<organism evidence="11">
    <name type="scientific">viral metagenome</name>
    <dbReference type="NCBI Taxonomy" id="1070528"/>
    <lineage>
        <taxon>unclassified sequences</taxon>
        <taxon>metagenomes</taxon>
        <taxon>organismal metagenomes</taxon>
    </lineage>
</organism>
<keyword evidence="6" id="KW-0479">Metal-binding</keyword>
<dbReference type="GO" id="GO:0046872">
    <property type="term" value="F:metal ion binding"/>
    <property type="evidence" value="ECO:0007669"/>
    <property type="project" value="UniProtKB-KW"/>
</dbReference>
<dbReference type="InterPro" id="IPR012337">
    <property type="entry name" value="RNaseH-like_sf"/>
</dbReference>
<dbReference type="EMBL" id="MN738956">
    <property type="protein sequence ID" value="QHT32969.1"/>
    <property type="molecule type" value="Genomic_DNA"/>
</dbReference>
<dbReference type="FunFam" id="3.40.970.10:FF:000001">
    <property type="entry name" value="Ribonuclease H1"/>
    <property type="match status" value="1"/>
</dbReference>
<dbReference type="Gene3D" id="3.40.970.10">
    <property type="entry name" value="Ribonuclease H1, N-terminal domain"/>
    <property type="match status" value="1"/>
</dbReference>
<dbReference type="EC" id="3.1.26.4" evidence="4"/>
<dbReference type="InterPro" id="IPR009027">
    <property type="entry name" value="Ribosomal_bL9/RNase_H1_N"/>
</dbReference>
<comment type="cofactor">
    <cofactor evidence="2">
        <name>Mg(2+)</name>
        <dbReference type="ChEBI" id="CHEBI:18420"/>
    </cofactor>
</comment>
<evidence type="ECO:0000256" key="5">
    <source>
        <dbReference type="ARBA" id="ARBA00022722"/>
    </source>
</evidence>
<keyword evidence="5" id="KW-0540">Nuclease</keyword>
<evidence type="ECO:0000256" key="1">
    <source>
        <dbReference type="ARBA" id="ARBA00000077"/>
    </source>
</evidence>
<dbReference type="Gene3D" id="3.30.420.10">
    <property type="entry name" value="Ribonuclease H-like superfamily/Ribonuclease H"/>
    <property type="match status" value="1"/>
</dbReference>
<keyword evidence="8" id="KW-0378">Hydrolase</keyword>
<evidence type="ECO:0000256" key="9">
    <source>
        <dbReference type="ARBA" id="ARBA00022842"/>
    </source>
</evidence>
<accession>A0A6C0EXE8</accession>
<keyword evidence="7" id="KW-0255">Endonuclease</keyword>
<dbReference type="AlphaFoldDB" id="A0A6C0EXE8"/>
<dbReference type="PANTHER" id="PTHR10642">
    <property type="entry name" value="RIBONUCLEASE H1"/>
    <property type="match status" value="1"/>
</dbReference>
<evidence type="ECO:0000256" key="2">
    <source>
        <dbReference type="ARBA" id="ARBA00001946"/>
    </source>
</evidence>
<dbReference type="Pfam" id="PF01693">
    <property type="entry name" value="Cauli_VI"/>
    <property type="match status" value="1"/>
</dbReference>
<dbReference type="PROSITE" id="PS50879">
    <property type="entry name" value="RNASE_H_1"/>
    <property type="match status" value="1"/>
</dbReference>
<dbReference type="PANTHER" id="PTHR10642:SF26">
    <property type="entry name" value="RIBONUCLEASE H1"/>
    <property type="match status" value="1"/>
</dbReference>
<comment type="similarity">
    <text evidence="3">Belongs to the RNase H family.</text>
</comment>
<dbReference type="GO" id="GO:0043137">
    <property type="term" value="P:DNA replication, removal of RNA primer"/>
    <property type="evidence" value="ECO:0007669"/>
    <property type="project" value="TreeGrafter"/>
</dbReference>
<evidence type="ECO:0000256" key="3">
    <source>
        <dbReference type="ARBA" id="ARBA00005300"/>
    </source>
</evidence>
<dbReference type="GO" id="GO:0003676">
    <property type="term" value="F:nucleic acid binding"/>
    <property type="evidence" value="ECO:0007669"/>
    <property type="project" value="InterPro"/>
</dbReference>